<dbReference type="RefSeq" id="XP_011001971.1">
    <property type="nucleotide sequence ID" value="XM_011003669.1"/>
</dbReference>
<evidence type="ECO:0000313" key="13">
    <source>
        <dbReference type="Proteomes" id="UP000694918"/>
    </source>
</evidence>
<dbReference type="Pfam" id="PF01490">
    <property type="entry name" value="Aa_trans"/>
    <property type="match status" value="1"/>
</dbReference>
<evidence type="ECO:0000256" key="4">
    <source>
        <dbReference type="ARBA" id="ARBA00022692"/>
    </source>
</evidence>
<evidence type="ECO:0000313" key="14">
    <source>
        <dbReference type="RefSeq" id="XP_011001971.1"/>
    </source>
</evidence>
<gene>
    <name evidence="14" type="primary">LOC105109078</name>
</gene>
<dbReference type="GO" id="GO:0006865">
    <property type="term" value="P:amino acid transport"/>
    <property type="evidence" value="ECO:0007669"/>
    <property type="project" value="UniProtKB-KW"/>
</dbReference>
<evidence type="ECO:0000256" key="11">
    <source>
        <dbReference type="SAM" id="Phobius"/>
    </source>
</evidence>
<evidence type="ECO:0000256" key="3">
    <source>
        <dbReference type="ARBA" id="ARBA00022448"/>
    </source>
</evidence>
<evidence type="ECO:0000256" key="9">
    <source>
        <dbReference type="ARBA" id="ARBA00023294"/>
    </source>
</evidence>
<feature type="transmembrane region" description="Helical" evidence="11">
    <location>
        <begin position="24"/>
        <end position="45"/>
    </location>
</feature>
<keyword evidence="5" id="KW-0769">Symport</keyword>
<comment type="similarity">
    <text evidence="2">Belongs to the amino acid/polyamine transporter 2 family. Amino acid/auxin permease (AAAP) (TC 2.A.18.1) subfamily.</text>
</comment>
<keyword evidence="4 11" id="KW-0812">Transmembrane</keyword>
<dbReference type="GO" id="GO:0015293">
    <property type="term" value="F:symporter activity"/>
    <property type="evidence" value="ECO:0007669"/>
    <property type="project" value="UniProtKB-KW"/>
</dbReference>
<keyword evidence="6" id="KW-0029">Amino-acid transport</keyword>
<organism evidence="13 14">
    <name type="scientific">Populus euphratica</name>
    <name type="common">Euphrates poplar</name>
    <dbReference type="NCBI Taxonomy" id="75702"/>
    <lineage>
        <taxon>Eukaryota</taxon>
        <taxon>Viridiplantae</taxon>
        <taxon>Streptophyta</taxon>
        <taxon>Embryophyta</taxon>
        <taxon>Tracheophyta</taxon>
        <taxon>Spermatophyta</taxon>
        <taxon>Magnoliopsida</taxon>
        <taxon>eudicotyledons</taxon>
        <taxon>Gunneridae</taxon>
        <taxon>Pentapetalae</taxon>
        <taxon>rosids</taxon>
        <taxon>fabids</taxon>
        <taxon>Malpighiales</taxon>
        <taxon>Salicaceae</taxon>
        <taxon>Saliceae</taxon>
        <taxon>Populus</taxon>
    </lineage>
</organism>
<keyword evidence="13" id="KW-1185">Reference proteome</keyword>
<comment type="function">
    <text evidence="10">Carrier protein involved in proton-driven auxin influx. Mediates the formation of auxin gradient from developing leaves (site of auxin biosynthesis) to tips by contributing to the loading of auxin in vascular tissues and facilitating acropetal (base to tip) auxin transport within inner tissues of the root apex, and basipetal (tip to base) auxin transport within outer tissues of the root apex. May be involved in lateral roots and nodules formation.</text>
</comment>
<reference evidence="14" key="1">
    <citation type="submission" date="2025-08" db="UniProtKB">
        <authorList>
            <consortium name="RefSeq"/>
        </authorList>
    </citation>
    <scope>IDENTIFICATION</scope>
</reference>
<evidence type="ECO:0000256" key="5">
    <source>
        <dbReference type="ARBA" id="ARBA00022847"/>
    </source>
</evidence>
<dbReference type="KEGG" id="peu:105109078"/>
<dbReference type="Proteomes" id="UP000694918">
    <property type="component" value="Unplaced"/>
</dbReference>
<sequence>MGYAAFGNYALGNLLTGFGFYNPYWLLGIANVAIVVHLAGAYQVYCPSRCISEEDRAMDEPVARASDFQYELPRDHRSCSCWLCCRDCVGSLILQAIFKYSY</sequence>
<keyword evidence="7 11" id="KW-1133">Transmembrane helix</keyword>
<dbReference type="GeneID" id="105109078"/>
<evidence type="ECO:0000256" key="1">
    <source>
        <dbReference type="ARBA" id="ARBA00004127"/>
    </source>
</evidence>
<dbReference type="GO" id="GO:0009734">
    <property type="term" value="P:auxin-activated signaling pathway"/>
    <property type="evidence" value="ECO:0007669"/>
    <property type="project" value="UniProtKB-KW"/>
</dbReference>
<protein>
    <submittedName>
        <fullName evidence="14">Amino acid permease 3-like</fullName>
    </submittedName>
</protein>
<feature type="domain" description="Amino acid transporter transmembrane" evidence="12">
    <location>
        <begin position="1"/>
        <end position="46"/>
    </location>
</feature>
<dbReference type="AlphaFoldDB" id="A0AAJ6T0K5"/>
<comment type="subcellular location">
    <subcellularLocation>
        <location evidence="1">Endomembrane system</location>
        <topology evidence="1">Multi-pass membrane protein</topology>
    </subcellularLocation>
</comment>
<name>A0AAJ6T0K5_POPEU</name>
<proteinExistence type="inferred from homology"/>
<evidence type="ECO:0000256" key="10">
    <source>
        <dbReference type="ARBA" id="ARBA00045588"/>
    </source>
</evidence>
<accession>A0AAJ6T0K5</accession>
<evidence type="ECO:0000256" key="8">
    <source>
        <dbReference type="ARBA" id="ARBA00023136"/>
    </source>
</evidence>
<evidence type="ECO:0000259" key="12">
    <source>
        <dbReference type="Pfam" id="PF01490"/>
    </source>
</evidence>
<keyword evidence="8 11" id="KW-0472">Membrane</keyword>
<keyword evidence="3" id="KW-0813">Transport</keyword>
<evidence type="ECO:0000256" key="7">
    <source>
        <dbReference type="ARBA" id="ARBA00022989"/>
    </source>
</evidence>
<dbReference type="PANTHER" id="PTHR48017">
    <property type="entry name" value="OS05G0424000 PROTEIN-RELATED"/>
    <property type="match status" value="1"/>
</dbReference>
<keyword evidence="9" id="KW-0927">Auxin signaling pathway</keyword>
<dbReference type="GO" id="GO:0012505">
    <property type="term" value="C:endomembrane system"/>
    <property type="evidence" value="ECO:0007669"/>
    <property type="project" value="UniProtKB-SubCell"/>
</dbReference>
<evidence type="ECO:0000256" key="6">
    <source>
        <dbReference type="ARBA" id="ARBA00022970"/>
    </source>
</evidence>
<dbReference type="InterPro" id="IPR013057">
    <property type="entry name" value="AA_transpt_TM"/>
</dbReference>
<evidence type="ECO:0000256" key="2">
    <source>
        <dbReference type="ARBA" id="ARBA00005590"/>
    </source>
</evidence>